<keyword evidence="4" id="KW-0732">Signal</keyword>
<dbReference type="Gene3D" id="3.40.50.1820">
    <property type="entry name" value="alpha/beta hydrolase"/>
    <property type="match status" value="1"/>
</dbReference>
<dbReference type="AlphaFoldDB" id="A0A6A6TFP4"/>
<dbReference type="InterPro" id="IPR000639">
    <property type="entry name" value="Epox_hydrolase-like"/>
</dbReference>
<dbReference type="SUPFAM" id="SSF53474">
    <property type="entry name" value="alpha/beta-Hydrolases"/>
    <property type="match status" value="1"/>
</dbReference>
<dbReference type="InterPro" id="IPR010497">
    <property type="entry name" value="Epoxide_hydro_N"/>
</dbReference>
<name>A0A6A6TFP4_9PLEO</name>
<protein>
    <submittedName>
        <fullName evidence="6">Alpha/beta-hydrolase</fullName>
    </submittedName>
</protein>
<dbReference type="Proteomes" id="UP000799324">
    <property type="component" value="Unassembled WGS sequence"/>
</dbReference>
<feature type="signal peptide" evidence="4">
    <location>
        <begin position="1"/>
        <end position="19"/>
    </location>
</feature>
<evidence type="ECO:0000256" key="4">
    <source>
        <dbReference type="SAM" id="SignalP"/>
    </source>
</evidence>
<evidence type="ECO:0000259" key="5">
    <source>
        <dbReference type="Pfam" id="PF06441"/>
    </source>
</evidence>
<feature type="chain" id="PRO_5025348131" evidence="4">
    <location>
        <begin position="20"/>
        <end position="429"/>
    </location>
</feature>
<evidence type="ECO:0000256" key="2">
    <source>
        <dbReference type="ARBA" id="ARBA00022797"/>
    </source>
</evidence>
<dbReference type="GO" id="GO:0097176">
    <property type="term" value="P:epoxide metabolic process"/>
    <property type="evidence" value="ECO:0007669"/>
    <property type="project" value="TreeGrafter"/>
</dbReference>
<dbReference type="EMBL" id="MU004322">
    <property type="protein sequence ID" value="KAF2657733.1"/>
    <property type="molecule type" value="Genomic_DNA"/>
</dbReference>
<proteinExistence type="inferred from homology"/>
<keyword evidence="3 6" id="KW-0378">Hydrolase</keyword>
<reference evidence="6" key="1">
    <citation type="journal article" date="2020" name="Stud. Mycol.">
        <title>101 Dothideomycetes genomes: a test case for predicting lifestyles and emergence of pathogens.</title>
        <authorList>
            <person name="Haridas S."/>
            <person name="Albert R."/>
            <person name="Binder M."/>
            <person name="Bloem J."/>
            <person name="Labutti K."/>
            <person name="Salamov A."/>
            <person name="Andreopoulos B."/>
            <person name="Baker S."/>
            <person name="Barry K."/>
            <person name="Bills G."/>
            <person name="Bluhm B."/>
            <person name="Cannon C."/>
            <person name="Castanera R."/>
            <person name="Culley D."/>
            <person name="Daum C."/>
            <person name="Ezra D."/>
            <person name="Gonzalez J."/>
            <person name="Henrissat B."/>
            <person name="Kuo A."/>
            <person name="Liang C."/>
            <person name="Lipzen A."/>
            <person name="Lutzoni F."/>
            <person name="Magnuson J."/>
            <person name="Mondo S."/>
            <person name="Nolan M."/>
            <person name="Ohm R."/>
            <person name="Pangilinan J."/>
            <person name="Park H.-J."/>
            <person name="Ramirez L."/>
            <person name="Alfaro M."/>
            <person name="Sun H."/>
            <person name="Tritt A."/>
            <person name="Yoshinaga Y."/>
            <person name="Zwiers L.-H."/>
            <person name="Turgeon B."/>
            <person name="Goodwin S."/>
            <person name="Spatafora J."/>
            <person name="Crous P."/>
            <person name="Grigoriev I."/>
        </authorList>
    </citation>
    <scope>NUCLEOTIDE SEQUENCE</scope>
    <source>
        <strain evidence="6">CBS 122681</strain>
    </source>
</reference>
<dbReference type="GO" id="GO:0004301">
    <property type="term" value="F:epoxide hydrolase activity"/>
    <property type="evidence" value="ECO:0007669"/>
    <property type="project" value="TreeGrafter"/>
</dbReference>
<dbReference type="InterPro" id="IPR029058">
    <property type="entry name" value="AB_hydrolase_fold"/>
</dbReference>
<dbReference type="OrthoDB" id="6431331at2759"/>
<dbReference type="InterPro" id="IPR016292">
    <property type="entry name" value="Epoxide_hydrolase"/>
</dbReference>
<dbReference type="PANTHER" id="PTHR21661:SF35">
    <property type="entry name" value="EPOXIDE HYDROLASE"/>
    <property type="match status" value="1"/>
</dbReference>
<sequence length="429" mass="48334">MRNCLFAAASLSLAALVSATTNATSELPYFFPPNATSPQKYEISVDSLIIDETLQKVKLFRPSRSLDGVPDWEDGPPPSLINDFASYWSKDYDWFAVQDQINKNFSHYATTVPGSRNYMHPIPLHFVHEPSTSPNAIPLLLLHGWPSTFLEWQHVIHPLAHPDNSSDQSFHVVAVDLPGYGFSPAPISTHLGPREMGDAFDALMKQLGYTKYGVQSTDLGWWVGMWMVQDHTDSLIGHSTDFWLQAPNATVLEKYAANQTTPEENEYIVGIGEFENYHAGYMAIHNTKPLQLSIAMSDSPVGFLAWMLQLITIVSDGYEYTKEELITRALTLYIPGAYSNIRSYKEVFYPSNSIYGLPRTTVPTAVTEWGNPDNPFPLLKNAQKAPLTWLQEAANITFFRQHDHCAHFPADTCPDEWVVDVREFFSQHV</sequence>
<keyword evidence="7" id="KW-1185">Reference proteome</keyword>
<evidence type="ECO:0000256" key="3">
    <source>
        <dbReference type="ARBA" id="ARBA00022801"/>
    </source>
</evidence>
<evidence type="ECO:0000313" key="6">
    <source>
        <dbReference type="EMBL" id="KAF2657733.1"/>
    </source>
</evidence>
<comment type="similarity">
    <text evidence="1">Belongs to the peptidase S33 family.</text>
</comment>
<evidence type="ECO:0000313" key="7">
    <source>
        <dbReference type="Proteomes" id="UP000799324"/>
    </source>
</evidence>
<dbReference type="PANTHER" id="PTHR21661">
    <property type="entry name" value="EPOXIDE HYDROLASE 1-RELATED"/>
    <property type="match status" value="1"/>
</dbReference>
<gene>
    <name evidence="6" type="ORF">K491DRAFT_690800</name>
</gene>
<keyword evidence="2" id="KW-0058">Aromatic hydrocarbons catabolism</keyword>
<evidence type="ECO:0000256" key="1">
    <source>
        <dbReference type="ARBA" id="ARBA00010088"/>
    </source>
</evidence>
<organism evidence="6 7">
    <name type="scientific">Lophiostoma macrostomum CBS 122681</name>
    <dbReference type="NCBI Taxonomy" id="1314788"/>
    <lineage>
        <taxon>Eukaryota</taxon>
        <taxon>Fungi</taxon>
        <taxon>Dikarya</taxon>
        <taxon>Ascomycota</taxon>
        <taxon>Pezizomycotina</taxon>
        <taxon>Dothideomycetes</taxon>
        <taxon>Pleosporomycetidae</taxon>
        <taxon>Pleosporales</taxon>
        <taxon>Lophiostomataceae</taxon>
        <taxon>Lophiostoma</taxon>
    </lineage>
</organism>
<dbReference type="Pfam" id="PF06441">
    <property type="entry name" value="EHN"/>
    <property type="match status" value="1"/>
</dbReference>
<feature type="domain" description="Epoxide hydrolase N-terminal" evidence="5">
    <location>
        <begin position="39"/>
        <end position="152"/>
    </location>
</feature>
<dbReference type="PRINTS" id="PR00412">
    <property type="entry name" value="EPOXHYDRLASE"/>
</dbReference>
<dbReference type="PIRSF" id="PIRSF001112">
    <property type="entry name" value="Epoxide_hydrolase"/>
    <property type="match status" value="1"/>
</dbReference>
<accession>A0A6A6TFP4</accession>